<sequence>MGGISALGGTHLLYLSFWCSWTRQKCIYWHQPTSIPDKLDSQPDLWSLLIPSGVSLSLVSLTASCNLRVVVAKVEVHTPLFLRP</sequence>
<evidence type="ECO:0000313" key="1">
    <source>
        <dbReference type="EMBL" id="PYH31723.1"/>
    </source>
</evidence>
<dbReference type="GeneID" id="37126322"/>
<dbReference type="Proteomes" id="UP000247647">
    <property type="component" value="Unassembled WGS sequence"/>
</dbReference>
<proteinExistence type="predicted"/>
<organism evidence="1 2">
    <name type="scientific">Aspergillus neoniger (strain CBS 115656)</name>
    <dbReference type="NCBI Taxonomy" id="1448310"/>
    <lineage>
        <taxon>Eukaryota</taxon>
        <taxon>Fungi</taxon>
        <taxon>Dikarya</taxon>
        <taxon>Ascomycota</taxon>
        <taxon>Pezizomycotina</taxon>
        <taxon>Eurotiomycetes</taxon>
        <taxon>Eurotiomycetidae</taxon>
        <taxon>Eurotiales</taxon>
        <taxon>Aspergillaceae</taxon>
        <taxon>Aspergillus</taxon>
        <taxon>Aspergillus subgen. Circumdati</taxon>
    </lineage>
</organism>
<dbReference type="EMBL" id="KZ821471">
    <property type="protein sequence ID" value="PYH31723.1"/>
    <property type="molecule type" value="Genomic_DNA"/>
</dbReference>
<gene>
    <name evidence="1" type="ORF">BO87DRAFT_378745</name>
</gene>
<reference evidence="1" key="1">
    <citation type="submission" date="2016-12" db="EMBL/GenBank/DDBJ databases">
        <title>The genomes of Aspergillus section Nigri reveals drivers in fungal speciation.</title>
        <authorList>
            <consortium name="DOE Joint Genome Institute"/>
            <person name="Vesth T.C."/>
            <person name="Nybo J."/>
            <person name="Theobald S."/>
            <person name="Brandl J."/>
            <person name="Frisvad J.C."/>
            <person name="Nielsen K.F."/>
            <person name="Lyhne E.K."/>
            <person name="Kogle M.E."/>
            <person name="Kuo A."/>
            <person name="Riley R."/>
            <person name="Clum A."/>
            <person name="Nolan M."/>
            <person name="Lipzen A."/>
            <person name="Salamov A."/>
            <person name="Henrissat B."/>
            <person name="Wiebenga A."/>
            <person name="De Vries R.P."/>
            <person name="Grigoriev I.V."/>
            <person name="Mortensen U.H."/>
            <person name="Andersen M.R."/>
            <person name="Baker S.E."/>
        </authorList>
    </citation>
    <scope>NUCLEOTIDE SEQUENCE [LARGE SCALE GENOMIC DNA]</scope>
    <source>
        <strain evidence="1">CBS 115656</strain>
    </source>
</reference>
<dbReference type="RefSeq" id="XP_025477201.1">
    <property type="nucleotide sequence ID" value="XM_025623866.1"/>
</dbReference>
<dbReference type="AlphaFoldDB" id="A0A318YGT5"/>
<protein>
    <submittedName>
        <fullName evidence="1">Uncharacterized protein</fullName>
    </submittedName>
</protein>
<accession>A0A318YGT5</accession>
<name>A0A318YGT5_ASPNB</name>
<keyword evidence="2" id="KW-1185">Reference proteome</keyword>
<evidence type="ECO:0000313" key="2">
    <source>
        <dbReference type="Proteomes" id="UP000247647"/>
    </source>
</evidence>